<dbReference type="GO" id="GO:0003677">
    <property type="term" value="F:DNA binding"/>
    <property type="evidence" value="ECO:0007669"/>
    <property type="project" value="InterPro"/>
</dbReference>
<dbReference type="GO" id="GO:0032298">
    <property type="term" value="P:positive regulation of DNA-templated DNA replication initiation"/>
    <property type="evidence" value="ECO:0007669"/>
    <property type="project" value="TreeGrafter"/>
</dbReference>
<dbReference type="SUPFAM" id="SSF102400">
    <property type="entry name" value="DNA polymerase III chi subunit"/>
    <property type="match status" value="1"/>
</dbReference>
<dbReference type="RefSeq" id="WP_124087193.1">
    <property type="nucleotide sequence ID" value="NZ_UXAW01000075.1"/>
</dbReference>
<name>A0A3P5X5K0_9RHOB</name>
<dbReference type="PANTHER" id="PTHR38767">
    <property type="entry name" value="DNA POLYMERASE III SUBUNIT CHI"/>
    <property type="match status" value="1"/>
</dbReference>
<reference evidence="1 2" key="1">
    <citation type="submission" date="2018-11" db="EMBL/GenBank/DDBJ databases">
        <authorList>
            <person name="Criscuolo A."/>
        </authorList>
    </citation>
    <scope>NUCLEOTIDE SEQUENCE [LARGE SCALE GENOMIC DNA]</scope>
    <source>
        <strain evidence="1">ACIP111625</strain>
    </source>
</reference>
<dbReference type="AlphaFoldDB" id="A0A3P5X5K0"/>
<dbReference type="GO" id="GO:0006260">
    <property type="term" value="P:DNA replication"/>
    <property type="evidence" value="ECO:0007669"/>
    <property type="project" value="InterPro"/>
</dbReference>
<sequence length="155" mass="16784">MGAVKFYHLTRHALDEAAQMLLGQALAQGWRVMLRGPSREGLERLDSQLWLRPEEGFLPHGLEGGPHDADQPVLLGEGAAVNGARAVMLLAGVRVEPEEARGMERVWLLFEDADEAQVKAARAEWKAVTAAGLAAEYWADASGRWEKKAESGAGG</sequence>
<dbReference type="NCBIfam" id="NF004347">
    <property type="entry name" value="PRK05728.1-4"/>
    <property type="match status" value="1"/>
</dbReference>
<dbReference type="EMBL" id="UXAW01000075">
    <property type="protein sequence ID" value="VDC30135.1"/>
    <property type="molecule type" value="Genomic_DNA"/>
</dbReference>
<dbReference type="PANTHER" id="PTHR38767:SF1">
    <property type="entry name" value="DNA POLYMERASE III SUBUNIT CHI"/>
    <property type="match status" value="1"/>
</dbReference>
<gene>
    <name evidence="1" type="ORF">XINFAN_02445</name>
</gene>
<dbReference type="Gene3D" id="3.40.50.10110">
    <property type="entry name" value="DNA polymerase III subunit chi"/>
    <property type="match status" value="1"/>
</dbReference>
<dbReference type="InterPro" id="IPR036768">
    <property type="entry name" value="PolIII_chi_sf"/>
</dbReference>
<dbReference type="OrthoDB" id="9795973at2"/>
<keyword evidence="2" id="KW-1185">Reference proteome</keyword>
<evidence type="ECO:0000313" key="1">
    <source>
        <dbReference type="EMBL" id="VDC30135.1"/>
    </source>
</evidence>
<dbReference type="Pfam" id="PF04364">
    <property type="entry name" value="DNA_pol3_chi"/>
    <property type="match status" value="1"/>
</dbReference>
<protein>
    <submittedName>
        <fullName evidence="1">DNA polymerase III subunit chi</fullName>
    </submittedName>
</protein>
<organism evidence="1 2">
    <name type="scientific">Pseudogemmobacter humi</name>
    <dbReference type="NCBI Taxonomy" id="2483812"/>
    <lineage>
        <taxon>Bacteria</taxon>
        <taxon>Pseudomonadati</taxon>
        <taxon>Pseudomonadota</taxon>
        <taxon>Alphaproteobacteria</taxon>
        <taxon>Rhodobacterales</taxon>
        <taxon>Paracoccaceae</taxon>
        <taxon>Pseudogemmobacter</taxon>
    </lineage>
</organism>
<evidence type="ECO:0000313" key="2">
    <source>
        <dbReference type="Proteomes" id="UP000277498"/>
    </source>
</evidence>
<proteinExistence type="predicted"/>
<dbReference type="Proteomes" id="UP000277498">
    <property type="component" value="Unassembled WGS sequence"/>
</dbReference>
<dbReference type="InterPro" id="IPR007459">
    <property type="entry name" value="DNA_pol3_chi"/>
</dbReference>
<dbReference type="GO" id="GO:0003887">
    <property type="term" value="F:DNA-directed DNA polymerase activity"/>
    <property type="evidence" value="ECO:0007669"/>
    <property type="project" value="InterPro"/>
</dbReference>
<accession>A0A3P5X5K0</accession>